<evidence type="ECO:0000313" key="2">
    <source>
        <dbReference type="EMBL" id="KAE8242695.1"/>
    </source>
</evidence>
<feature type="region of interest" description="Disordered" evidence="1">
    <location>
        <begin position="1"/>
        <end position="229"/>
    </location>
</feature>
<evidence type="ECO:0000256" key="1">
    <source>
        <dbReference type="SAM" id="MobiDB-lite"/>
    </source>
</evidence>
<keyword evidence="3" id="KW-1185">Reference proteome</keyword>
<name>A0A177T512_9BASI</name>
<accession>A0A177T512</accession>
<feature type="compositionally biased region" description="Polar residues" evidence="1">
    <location>
        <begin position="157"/>
        <end position="169"/>
    </location>
</feature>
<organism evidence="2 3">
    <name type="scientific">Tilletia indica</name>
    <dbReference type="NCBI Taxonomy" id="43049"/>
    <lineage>
        <taxon>Eukaryota</taxon>
        <taxon>Fungi</taxon>
        <taxon>Dikarya</taxon>
        <taxon>Basidiomycota</taxon>
        <taxon>Ustilaginomycotina</taxon>
        <taxon>Exobasidiomycetes</taxon>
        <taxon>Tilletiales</taxon>
        <taxon>Tilletiaceae</taxon>
        <taxon>Tilletia</taxon>
    </lineage>
</organism>
<reference evidence="2" key="2">
    <citation type="journal article" date="2019" name="IMA Fungus">
        <title>Genome sequencing and comparison of five Tilletia species to identify candidate genes for the detection of regulated species infecting wheat.</title>
        <authorList>
            <person name="Nguyen H.D.T."/>
            <person name="Sultana T."/>
            <person name="Kesanakurti P."/>
            <person name="Hambleton S."/>
        </authorList>
    </citation>
    <scope>NUCLEOTIDE SEQUENCE</scope>
    <source>
        <strain evidence="2">DAOMC 236416</strain>
    </source>
</reference>
<proteinExistence type="predicted"/>
<evidence type="ECO:0000313" key="3">
    <source>
        <dbReference type="Proteomes" id="UP000077521"/>
    </source>
</evidence>
<comment type="caution">
    <text evidence="2">The sequence shown here is derived from an EMBL/GenBank/DDBJ whole genome shotgun (WGS) entry which is preliminary data.</text>
</comment>
<protein>
    <submittedName>
        <fullName evidence="2">Uncharacterized protein</fullName>
    </submittedName>
</protein>
<gene>
    <name evidence="2" type="ORF">A4X13_0g7054</name>
</gene>
<feature type="compositionally biased region" description="Basic residues" evidence="1">
    <location>
        <begin position="121"/>
        <end position="132"/>
    </location>
</feature>
<dbReference type="AlphaFoldDB" id="A0A177T512"/>
<feature type="compositionally biased region" description="Polar residues" evidence="1">
    <location>
        <begin position="67"/>
        <end position="105"/>
    </location>
</feature>
<dbReference type="EMBL" id="LWDF02000780">
    <property type="protein sequence ID" value="KAE8242695.1"/>
    <property type="molecule type" value="Genomic_DNA"/>
</dbReference>
<dbReference type="Proteomes" id="UP000077521">
    <property type="component" value="Unassembled WGS sequence"/>
</dbReference>
<sequence>MTSNYMQFVFTEEEAPDFSSNEFTSDAAKHGLPTESDTRNTRPRFTRSTAEPPDPAVRFDLPGVGVPNSQPPTQTFPSYTTPTGTPFTPQAPSGHVPTTTMANEQDGSDEEDEDTTFKPPKPFRRLRISKVKRLTDPEKSPIPFSPYKSPSHGRLSSDYQGTSRGTWWNSFEGKRSRSPLPARQSHGHPLTPLGSPISSTRALLNKPSRLPPRPDLQLRMPPIKAITSP</sequence>
<reference evidence="2" key="1">
    <citation type="submission" date="2016-04" db="EMBL/GenBank/DDBJ databases">
        <authorList>
            <person name="Nguyen H.D."/>
            <person name="Samba Siva P."/>
            <person name="Cullis J."/>
            <person name="Levesque C.A."/>
            <person name="Hambleton S."/>
        </authorList>
    </citation>
    <scope>NUCLEOTIDE SEQUENCE</scope>
    <source>
        <strain evidence="2">DAOMC 236416</strain>
    </source>
</reference>